<gene>
    <name evidence="2" type="ORF">N868_13790</name>
</gene>
<name>A0A0A0BT07_9CELL</name>
<organism evidence="2 3">
    <name type="scientific">Cellulomonas carbonis T26</name>
    <dbReference type="NCBI Taxonomy" id="947969"/>
    <lineage>
        <taxon>Bacteria</taxon>
        <taxon>Bacillati</taxon>
        <taxon>Actinomycetota</taxon>
        <taxon>Actinomycetes</taxon>
        <taxon>Micrococcales</taxon>
        <taxon>Cellulomonadaceae</taxon>
        <taxon>Cellulomonas</taxon>
    </lineage>
</organism>
<comment type="caution">
    <text evidence="2">The sequence shown here is derived from an EMBL/GenBank/DDBJ whole genome shotgun (WGS) entry which is preliminary data.</text>
</comment>
<dbReference type="Proteomes" id="UP000029839">
    <property type="component" value="Unassembled WGS sequence"/>
</dbReference>
<feature type="transmembrane region" description="Helical" evidence="1">
    <location>
        <begin position="36"/>
        <end position="55"/>
    </location>
</feature>
<accession>A0A0A0BT07</accession>
<keyword evidence="1" id="KW-1133">Transmembrane helix</keyword>
<reference evidence="2 3" key="2">
    <citation type="journal article" date="2015" name="Stand. Genomic Sci.">
        <title>Draft genome sequence of Cellulomonas carbonis T26(T) and comparative analysis of six Cellulomonas genomes.</title>
        <authorList>
            <person name="Zhuang W."/>
            <person name="Zhang S."/>
            <person name="Xia X."/>
            <person name="Wang G."/>
        </authorList>
    </citation>
    <scope>NUCLEOTIDE SEQUENCE [LARGE SCALE GENOMIC DNA]</scope>
    <source>
        <strain evidence="2 3">T26</strain>
    </source>
</reference>
<protein>
    <submittedName>
        <fullName evidence="2">Uncharacterized protein</fullName>
    </submittedName>
</protein>
<keyword evidence="1" id="KW-0472">Membrane</keyword>
<evidence type="ECO:0000256" key="1">
    <source>
        <dbReference type="SAM" id="Phobius"/>
    </source>
</evidence>
<proteinExistence type="predicted"/>
<evidence type="ECO:0000313" key="2">
    <source>
        <dbReference type="EMBL" id="KGM10797.1"/>
    </source>
</evidence>
<reference evidence="2 3" key="1">
    <citation type="submission" date="2013-08" db="EMBL/GenBank/DDBJ databases">
        <title>Genome sequencing of Cellulomonas carbonis T26.</title>
        <authorList>
            <person name="Chen F."/>
            <person name="Li Y."/>
            <person name="Wang G."/>
        </authorList>
    </citation>
    <scope>NUCLEOTIDE SEQUENCE [LARGE SCALE GENOMIC DNA]</scope>
    <source>
        <strain evidence="2 3">T26</strain>
    </source>
</reference>
<keyword evidence="3" id="KW-1185">Reference proteome</keyword>
<feature type="transmembrane region" description="Helical" evidence="1">
    <location>
        <begin position="6"/>
        <end position="24"/>
    </location>
</feature>
<feature type="transmembrane region" description="Helical" evidence="1">
    <location>
        <begin position="90"/>
        <end position="108"/>
    </location>
</feature>
<evidence type="ECO:0000313" key="3">
    <source>
        <dbReference type="Proteomes" id="UP000029839"/>
    </source>
</evidence>
<dbReference type="AlphaFoldDB" id="A0A0A0BT07"/>
<feature type="transmembrane region" description="Helical" evidence="1">
    <location>
        <begin position="61"/>
        <end position="83"/>
    </location>
</feature>
<keyword evidence="1" id="KW-0812">Transmembrane</keyword>
<dbReference type="EMBL" id="AXCY01000039">
    <property type="protein sequence ID" value="KGM10797.1"/>
    <property type="molecule type" value="Genomic_DNA"/>
</dbReference>
<sequence length="125" mass="13107">MKTKDVVALLLVALIAVPYVGYLVRGEMPFVQDPRGMSAIGLVLGVAAFLTFRWGDQLDRLGWVEIALGVASFGLGVAALLLAETAAAEVWLAVFMASILLVVSIELLDHLGALPGAHRGATAHA</sequence>